<protein>
    <recommendedName>
        <fullName evidence="3">C2H2-type domain-containing protein</fullName>
    </recommendedName>
</protein>
<feature type="region of interest" description="Disordered" evidence="2">
    <location>
        <begin position="1"/>
        <end position="62"/>
    </location>
</feature>
<dbReference type="Proteomes" id="UP000298138">
    <property type="component" value="Unassembled WGS sequence"/>
</dbReference>
<dbReference type="GO" id="GO:0008270">
    <property type="term" value="F:zinc ion binding"/>
    <property type="evidence" value="ECO:0007669"/>
    <property type="project" value="UniProtKB-KW"/>
</dbReference>
<dbReference type="EMBL" id="ML220127">
    <property type="protein sequence ID" value="TGZ80055.1"/>
    <property type="molecule type" value="Genomic_DNA"/>
</dbReference>
<dbReference type="OrthoDB" id="654211at2759"/>
<organism evidence="4 5">
    <name type="scientific">Ascodesmis nigricans</name>
    <dbReference type="NCBI Taxonomy" id="341454"/>
    <lineage>
        <taxon>Eukaryota</taxon>
        <taxon>Fungi</taxon>
        <taxon>Dikarya</taxon>
        <taxon>Ascomycota</taxon>
        <taxon>Pezizomycotina</taxon>
        <taxon>Pezizomycetes</taxon>
        <taxon>Pezizales</taxon>
        <taxon>Ascodesmidaceae</taxon>
        <taxon>Ascodesmis</taxon>
    </lineage>
</organism>
<feature type="compositionally biased region" description="Polar residues" evidence="2">
    <location>
        <begin position="11"/>
        <end position="21"/>
    </location>
</feature>
<dbReference type="SMART" id="SM00355">
    <property type="entry name" value="ZnF_C2H2"/>
    <property type="match status" value="3"/>
</dbReference>
<feature type="compositionally biased region" description="Basic and acidic residues" evidence="2">
    <location>
        <begin position="237"/>
        <end position="247"/>
    </location>
</feature>
<keyword evidence="1" id="KW-0862">Zinc</keyword>
<gene>
    <name evidence="4" type="ORF">EX30DRAFT_341892</name>
</gene>
<feature type="region of interest" description="Disordered" evidence="2">
    <location>
        <begin position="237"/>
        <end position="280"/>
    </location>
</feature>
<evidence type="ECO:0000259" key="3">
    <source>
        <dbReference type="PROSITE" id="PS50157"/>
    </source>
</evidence>
<dbReference type="AlphaFoldDB" id="A0A4V3SIG4"/>
<keyword evidence="1" id="KW-0863">Zinc-finger</keyword>
<name>A0A4V3SIG4_9PEZI</name>
<evidence type="ECO:0000256" key="2">
    <source>
        <dbReference type="SAM" id="MobiDB-lite"/>
    </source>
</evidence>
<dbReference type="InParanoid" id="A0A4V3SIG4"/>
<evidence type="ECO:0000256" key="1">
    <source>
        <dbReference type="PROSITE-ProRule" id="PRU00042"/>
    </source>
</evidence>
<dbReference type="PROSITE" id="PS50157">
    <property type="entry name" value="ZINC_FINGER_C2H2_2"/>
    <property type="match status" value="1"/>
</dbReference>
<dbReference type="Gene3D" id="3.30.160.60">
    <property type="entry name" value="Classic Zinc Finger"/>
    <property type="match status" value="1"/>
</dbReference>
<feature type="domain" description="C2H2-type" evidence="3">
    <location>
        <begin position="195"/>
        <end position="218"/>
    </location>
</feature>
<keyword evidence="5" id="KW-1185">Reference proteome</keyword>
<evidence type="ECO:0000313" key="5">
    <source>
        <dbReference type="Proteomes" id="UP000298138"/>
    </source>
</evidence>
<dbReference type="InterPro" id="IPR013087">
    <property type="entry name" value="Znf_C2H2_type"/>
</dbReference>
<proteinExistence type="predicted"/>
<keyword evidence="1" id="KW-0479">Metal-binding</keyword>
<sequence length="280" mass="31631">MSAHYHPYRSVTGTSPVSGQFLSPDYYPTQVYGPGATRRRSNSGDHRSPSPTQIKRLSDSHLRPMDYSQALPVYSRPVSPIYGGGYPSPQDLRHGSLSPAFGSYPEPNSYMVPSDNSTFVDNFAVYNTGLSCTQCPYQASTCEGLQRHLQKHAKSHHCRFPNCSRTEGFATPNDRERHEKSVHKIPGQYWKCMDQQCSSYGKEFSRRDNLKDHLRRMHPVPEGMSETEANMMRSRQADDWRFEKRPGAENTPERLGSYEPLRGAGTYDVPPSSGAYYGAY</sequence>
<accession>A0A4V3SIG4</accession>
<reference evidence="4 5" key="1">
    <citation type="submission" date="2019-04" db="EMBL/GenBank/DDBJ databases">
        <title>Comparative genomics and transcriptomics to analyze fruiting body development in filamentous ascomycetes.</title>
        <authorList>
            <consortium name="DOE Joint Genome Institute"/>
            <person name="Lutkenhaus R."/>
            <person name="Traeger S."/>
            <person name="Breuer J."/>
            <person name="Kuo A."/>
            <person name="Lipzen A."/>
            <person name="Pangilinan J."/>
            <person name="Dilworth D."/>
            <person name="Sandor L."/>
            <person name="Poggeler S."/>
            <person name="Barry K."/>
            <person name="Grigoriev I.V."/>
            <person name="Nowrousian M."/>
        </authorList>
    </citation>
    <scope>NUCLEOTIDE SEQUENCE [LARGE SCALE GENOMIC DNA]</scope>
    <source>
        <strain evidence="4 5">CBS 389.68</strain>
    </source>
</reference>
<dbReference type="STRING" id="341454.A0A4V3SIG4"/>
<evidence type="ECO:0000313" key="4">
    <source>
        <dbReference type="EMBL" id="TGZ80055.1"/>
    </source>
</evidence>